<accession>A0A250ILB8</accession>
<dbReference type="KEGG" id="mbd:MEBOL_005518"/>
<reference evidence="2 3" key="1">
    <citation type="submission" date="2017-06" db="EMBL/GenBank/DDBJ databases">
        <authorList>
            <person name="Kim H.J."/>
            <person name="Triplett B.A."/>
        </authorList>
    </citation>
    <scope>NUCLEOTIDE SEQUENCE [LARGE SCALE GENOMIC DNA]</scope>
    <source>
        <strain evidence="2 3">DSM 14713</strain>
    </source>
</reference>
<dbReference type="Proteomes" id="UP000217289">
    <property type="component" value="Chromosome"/>
</dbReference>
<protein>
    <recommendedName>
        <fullName evidence="4">Lipoprotein</fullName>
    </recommendedName>
</protein>
<dbReference type="EMBL" id="CP022163">
    <property type="protein sequence ID" value="ATB32043.1"/>
    <property type="molecule type" value="Genomic_DNA"/>
</dbReference>
<sequence>MKKLLRAIHSSATVFSATSAVLLATASMAEGSNNAPTRAGCAPLCGGGVCSPVLIADFWPTESIALTDNDVYFAGGAYPYIANGFVGRVPKSGGSASRFLTNLATIPAVEEAGGEIYVLGAANPLPGRVNRLNANGSFTAIPTSPSTQKPRFLTGDATHLYWVDNDNGHFYTVPRAGGSPTVVAQSGLPSKPLQALVDGDSLYWVNRPANGKGWNLWKAPKNGGAAPTLLLFLQAGKFHKFAMDADTLYFLDYYTGLNKISKSGGAVTNIAYADSPGNILAVDGERLYWIKDEVLTATCKDGSGDQVLTTETYSTSDIAVDDTGIYWAQFYKVFKLTK</sequence>
<dbReference type="SUPFAM" id="SSF63825">
    <property type="entry name" value="YWTD domain"/>
    <property type="match status" value="2"/>
</dbReference>
<organism evidence="2 3">
    <name type="scientific">Melittangium boletus DSM 14713</name>
    <dbReference type="NCBI Taxonomy" id="1294270"/>
    <lineage>
        <taxon>Bacteria</taxon>
        <taxon>Pseudomonadati</taxon>
        <taxon>Myxococcota</taxon>
        <taxon>Myxococcia</taxon>
        <taxon>Myxococcales</taxon>
        <taxon>Cystobacterineae</taxon>
        <taxon>Archangiaceae</taxon>
        <taxon>Melittangium</taxon>
    </lineage>
</organism>
<dbReference type="Gene3D" id="2.120.10.30">
    <property type="entry name" value="TolB, C-terminal domain"/>
    <property type="match status" value="1"/>
</dbReference>
<name>A0A250ILB8_9BACT</name>
<feature type="signal peptide" evidence="1">
    <location>
        <begin position="1"/>
        <end position="19"/>
    </location>
</feature>
<keyword evidence="3" id="KW-1185">Reference proteome</keyword>
<dbReference type="InterPro" id="IPR011042">
    <property type="entry name" value="6-blade_b-propeller_TolB-like"/>
</dbReference>
<dbReference type="AlphaFoldDB" id="A0A250ILB8"/>
<evidence type="ECO:0000313" key="3">
    <source>
        <dbReference type="Proteomes" id="UP000217289"/>
    </source>
</evidence>
<proteinExistence type="predicted"/>
<evidence type="ECO:0008006" key="4">
    <source>
        <dbReference type="Google" id="ProtNLM"/>
    </source>
</evidence>
<evidence type="ECO:0000256" key="1">
    <source>
        <dbReference type="SAM" id="SignalP"/>
    </source>
</evidence>
<evidence type="ECO:0000313" key="2">
    <source>
        <dbReference type="EMBL" id="ATB32043.1"/>
    </source>
</evidence>
<keyword evidence="1" id="KW-0732">Signal</keyword>
<feature type="chain" id="PRO_5012490522" description="Lipoprotein" evidence="1">
    <location>
        <begin position="20"/>
        <end position="338"/>
    </location>
</feature>
<gene>
    <name evidence="2" type="ORF">MEBOL_005518</name>
</gene>